<gene>
    <name evidence="3" type="ORF">K6T50_05455</name>
</gene>
<evidence type="ECO:0000313" key="4">
    <source>
        <dbReference type="Proteomes" id="UP000826254"/>
    </source>
</evidence>
<sequence>MSRTSIPIDSATKDRLSDLKREDETWDEFLIRITSDEQPIEFGAWSDDEADEAMQRLREGRERPE</sequence>
<dbReference type="Proteomes" id="UP000826254">
    <property type="component" value="Chromosome"/>
</dbReference>
<reference evidence="3 4" key="1">
    <citation type="journal article" date="2021" name="Int. J. Syst. Evol. Microbiol.">
        <title>Halobaculum halophilum sp. nov. and Halobaculum salinum sp. nov., isolated from salt lake and saline soil.</title>
        <authorList>
            <person name="Cui H.L."/>
            <person name="Shi X.W."/>
            <person name="Yin X.M."/>
            <person name="Yang X.Y."/>
            <person name="Hou J."/>
            <person name="Zhu L."/>
        </authorList>
    </citation>
    <scope>NUCLEOTIDE SEQUENCE [LARGE SCALE GENOMIC DNA]</scope>
    <source>
        <strain evidence="3 4">NBRC 109044</strain>
    </source>
</reference>
<evidence type="ECO:0000256" key="2">
    <source>
        <dbReference type="SAM" id="MobiDB-lite"/>
    </source>
</evidence>
<evidence type="ECO:0000313" key="3">
    <source>
        <dbReference type="EMBL" id="QZP38587.1"/>
    </source>
</evidence>
<keyword evidence="1" id="KW-1277">Toxin-antitoxin system</keyword>
<proteinExistence type="predicted"/>
<dbReference type="EMBL" id="CP081958">
    <property type="protein sequence ID" value="QZP38587.1"/>
    <property type="molecule type" value="Genomic_DNA"/>
</dbReference>
<keyword evidence="4" id="KW-1185">Reference proteome</keyword>
<protein>
    <submittedName>
        <fullName evidence="3">Antitoxin VapB family protein</fullName>
    </submittedName>
</protein>
<feature type="region of interest" description="Disordered" evidence="2">
    <location>
        <begin position="42"/>
        <end position="65"/>
    </location>
</feature>
<name>A0A8T8WFF0_9EURY</name>
<dbReference type="RefSeq" id="WP_222608387.1">
    <property type="nucleotide sequence ID" value="NZ_CP081958.1"/>
</dbReference>
<dbReference type="InterPro" id="IPR003847">
    <property type="entry name" value="Put_antitoxin"/>
</dbReference>
<dbReference type="Pfam" id="PF02697">
    <property type="entry name" value="VAPB_antitox"/>
    <property type="match status" value="1"/>
</dbReference>
<accession>A0A8T8WFF0</accession>
<organism evidence="3 4">
    <name type="scientific">Halobaculum magnesiiphilum</name>
    <dbReference type="NCBI Taxonomy" id="1017351"/>
    <lineage>
        <taxon>Archaea</taxon>
        <taxon>Methanobacteriati</taxon>
        <taxon>Methanobacteriota</taxon>
        <taxon>Stenosarchaea group</taxon>
        <taxon>Halobacteria</taxon>
        <taxon>Halobacteriales</taxon>
        <taxon>Haloferacaceae</taxon>
        <taxon>Halobaculum</taxon>
    </lineage>
</organism>
<feature type="compositionally biased region" description="Basic and acidic residues" evidence="2">
    <location>
        <begin position="53"/>
        <end position="65"/>
    </location>
</feature>
<dbReference type="KEGG" id="hmp:K6T50_05455"/>
<dbReference type="GeneID" id="67210272"/>
<evidence type="ECO:0000256" key="1">
    <source>
        <dbReference type="ARBA" id="ARBA00022649"/>
    </source>
</evidence>
<dbReference type="AlphaFoldDB" id="A0A8T8WFF0"/>